<protein>
    <submittedName>
        <fullName evidence="2">Putative membrane protein</fullName>
    </submittedName>
</protein>
<evidence type="ECO:0000313" key="2">
    <source>
        <dbReference type="EMBL" id="AET09812.1"/>
    </source>
</evidence>
<dbReference type="Proteomes" id="UP000007318">
    <property type="component" value="Segment"/>
</dbReference>
<dbReference type="KEGG" id="vg:11459713"/>
<dbReference type="EMBL" id="JF923796">
    <property type="protein sequence ID" value="AET09812.1"/>
    <property type="molecule type" value="Genomic_DNA"/>
</dbReference>
<keyword evidence="3" id="KW-1185">Reference proteome</keyword>
<dbReference type="GeneID" id="11459713"/>
<proteinExistence type="predicted"/>
<dbReference type="RefSeq" id="YP_004935794.1">
    <property type="nucleotide sequence ID" value="NC_016434.1"/>
</dbReference>
<organism evidence="2 3">
    <name type="scientific">Gordonia phage GTE5</name>
    <dbReference type="NCBI Taxonomy" id="319522"/>
    <lineage>
        <taxon>Viruses</taxon>
        <taxon>Duplodnaviria</taxon>
        <taxon>Heunggongvirae</taxon>
        <taxon>Uroviricota</taxon>
        <taxon>Caudoviricetes</taxon>
        <taxon>Zierdtviridae</taxon>
        <taxon>Emilbogenvirinae</taxon>
        <taxon>Gruunavirus</taxon>
        <taxon>Gruunavirus GTE5</taxon>
    </lineage>
</organism>
<reference evidence="2 3" key="1">
    <citation type="journal article" date="2011" name="Appl. Environ. Microbiol.">
        <title>Genome sequence and characterization of the related Gordonia phages GTE5 and GRU1 and their use as potential biocontrol agents.</title>
        <authorList>
            <person name="Petrovski S."/>
            <person name="Tillett D."/>
            <person name="Seviour R.J."/>
        </authorList>
    </citation>
    <scope>NUCLEOTIDE SEQUENCE [LARGE SCALE GENOMIC DNA]</scope>
</reference>
<feature type="region of interest" description="Disordered" evidence="1">
    <location>
        <begin position="54"/>
        <end position="121"/>
    </location>
</feature>
<name>G8EJT0_9CAUD</name>
<evidence type="ECO:0000313" key="3">
    <source>
        <dbReference type="Proteomes" id="UP000007318"/>
    </source>
</evidence>
<evidence type="ECO:0000256" key="1">
    <source>
        <dbReference type="SAM" id="MobiDB-lite"/>
    </source>
</evidence>
<sequence length="121" mass="12706">MSTPKHRNVQEDTMKTRIAIYLLAAVIFVLGPIAAALAGPADAAPARQCQIETATGSAPCPPPIVSTNGDIIGGGANTDPVNMGDLPRTGPDYTYEAPTYFDDDTDEEPVDEEPADTDDES</sequence>
<accession>G8EJT0</accession>
<feature type="compositionally biased region" description="Acidic residues" evidence="1">
    <location>
        <begin position="101"/>
        <end position="121"/>
    </location>
</feature>
<dbReference type="OrthoDB" id="25926at10239"/>